<dbReference type="InterPro" id="IPR004332">
    <property type="entry name" value="Transposase_MuDR"/>
</dbReference>
<dbReference type="PANTHER" id="PTHR31973:SF187">
    <property type="entry name" value="MUTATOR TRANSPOSASE MUDRA PROTEIN"/>
    <property type="match status" value="1"/>
</dbReference>
<evidence type="ECO:0000313" key="5">
    <source>
        <dbReference type="Proteomes" id="UP001497516"/>
    </source>
</evidence>
<reference evidence="4 5" key="1">
    <citation type="submission" date="2024-04" db="EMBL/GenBank/DDBJ databases">
        <authorList>
            <person name="Fracassetti M."/>
        </authorList>
    </citation>
    <scope>NUCLEOTIDE SEQUENCE [LARGE SCALE GENOMIC DNA]</scope>
</reference>
<accession>A0AAV2FRL1</accession>
<dbReference type="PANTHER" id="PTHR31973">
    <property type="entry name" value="POLYPROTEIN, PUTATIVE-RELATED"/>
    <property type="match status" value="1"/>
</dbReference>
<name>A0AAV2FRL1_9ROSI</name>
<evidence type="ECO:0000259" key="3">
    <source>
        <dbReference type="Pfam" id="PF10551"/>
    </source>
</evidence>
<sequence length="370" mass="42229">MERRSNNLMLEEDESSDDDSEEEDGLAGDNGQNGDNGVNEGNGVNEPAEVPPMQEARPADSNHSSYRLSEDSNHVRANLSDSEGGDIFDDAPQCDPHCNHKVLQFVPRMKFVSPKEFKAAVVHHSVAHGAGLRWIRVEKSRREVKCKDKNCKWRVYASWFRRNQSFMVRKTGLPHSCARQLRVNQVTAHWIAQDMLERFRINPEWAPTQIMAEVKLKQNIEVARRTCYRAKISAIKMLSGSLVEDYHMVRSYLGELKKRDPRGNFILGVEPHPSEDKVYFQRFYIGFSALRDGFLEACRPMFGLDGCFLKGEIKGMLLTAVGKDSNNQMYPIAWAVVEGENTNSWMWFVNTLAQDLELRDGRGWSVISDQ</sequence>
<evidence type="ECO:0000256" key="1">
    <source>
        <dbReference type="SAM" id="MobiDB-lite"/>
    </source>
</evidence>
<feature type="compositionally biased region" description="Low complexity" evidence="1">
    <location>
        <begin position="29"/>
        <end position="46"/>
    </location>
</feature>
<evidence type="ECO:0000259" key="2">
    <source>
        <dbReference type="Pfam" id="PF03108"/>
    </source>
</evidence>
<evidence type="ECO:0008006" key="6">
    <source>
        <dbReference type="Google" id="ProtNLM"/>
    </source>
</evidence>
<proteinExistence type="predicted"/>
<dbReference type="Pfam" id="PF03108">
    <property type="entry name" value="DBD_Tnp_Mut"/>
    <property type="match status" value="1"/>
</dbReference>
<feature type="domain" description="Transposase MuDR plant" evidence="2">
    <location>
        <begin position="110"/>
        <end position="168"/>
    </location>
</feature>
<dbReference type="InterPro" id="IPR018289">
    <property type="entry name" value="MULE_transposase_dom"/>
</dbReference>
<dbReference type="EMBL" id="OZ034820">
    <property type="protein sequence ID" value="CAL1400582.1"/>
    <property type="molecule type" value="Genomic_DNA"/>
</dbReference>
<evidence type="ECO:0000313" key="4">
    <source>
        <dbReference type="EMBL" id="CAL1400582.1"/>
    </source>
</evidence>
<feature type="region of interest" description="Disordered" evidence="1">
    <location>
        <begin position="1"/>
        <end position="90"/>
    </location>
</feature>
<keyword evidence="5" id="KW-1185">Reference proteome</keyword>
<feature type="compositionally biased region" description="Acidic residues" evidence="1">
    <location>
        <begin position="10"/>
        <end position="26"/>
    </location>
</feature>
<dbReference type="Pfam" id="PF10551">
    <property type="entry name" value="MULE"/>
    <property type="match status" value="1"/>
</dbReference>
<organism evidence="4 5">
    <name type="scientific">Linum trigynum</name>
    <dbReference type="NCBI Taxonomy" id="586398"/>
    <lineage>
        <taxon>Eukaryota</taxon>
        <taxon>Viridiplantae</taxon>
        <taxon>Streptophyta</taxon>
        <taxon>Embryophyta</taxon>
        <taxon>Tracheophyta</taxon>
        <taxon>Spermatophyta</taxon>
        <taxon>Magnoliopsida</taxon>
        <taxon>eudicotyledons</taxon>
        <taxon>Gunneridae</taxon>
        <taxon>Pentapetalae</taxon>
        <taxon>rosids</taxon>
        <taxon>fabids</taxon>
        <taxon>Malpighiales</taxon>
        <taxon>Linaceae</taxon>
        <taxon>Linum</taxon>
    </lineage>
</organism>
<protein>
    <recommendedName>
        <fullName evidence="6">Transposase MuDR plant domain-containing protein</fullName>
    </recommendedName>
</protein>
<feature type="domain" description="MULE transposase" evidence="3">
    <location>
        <begin position="303"/>
        <end position="354"/>
    </location>
</feature>
<dbReference type="Proteomes" id="UP001497516">
    <property type="component" value="Chromosome 7"/>
</dbReference>
<gene>
    <name evidence="4" type="ORF">LTRI10_LOCUS40697</name>
</gene>
<dbReference type="AlphaFoldDB" id="A0AAV2FRL1"/>